<evidence type="ECO:0000313" key="4">
    <source>
        <dbReference type="Proteomes" id="UP000509782"/>
    </source>
</evidence>
<dbReference type="PANTHER" id="PTHR43802">
    <property type="entry name" value="ENOYL-COA HYDRATASE"/>
    <property type="match status" value="1"/>
</dbReference>
<evidence type="ECO:0000313" key="3">
    <source>
        <dbReference type="EMBL" id="QKQ45997.1"/>
    </source>
</evidence>
<evidence type="ECO:0000256" key="1">
    <source>
        <dbReference type="ARBA" id="ARBA00005254"/>
    </source>
</evidence>
<organism evidence="3 4">
    <name type="scientific">Achromobacter denitrificans</name>
    <name type="common">Alcaligenes denitrificans</name>
    <dbReference type="NCBI Taxonomy" id="32002"/>
    <lineage>
        <taxon>Bacteria</taxon>
        <taxon>Pseudomonadati</taxon>
        <taxon>Pseudomonadota</taxon>
        <taxon>Betaproteobacteria</taxon>
        <taxon>Burkholderiales</taxon>
        <taxon>Alcaligenaceae</taxon>
        <taxon>Achromobacter</taxon>
    </lineage>
</organism>
<dbReference type="PANTHER" id="PTHR43802:SF1">
    <property type="entry name" value="IP11341P-RELATED"/>
    <property type="match status" value="1"/>
</dbReference>
<evidence type="ECO:0000256" key="2">
    <source>
        <dbReference type="RuleBase" id="RU003707"/>
    </source>
</evidence>
<proteinExistence type="inferred from homology"/>
<dbReference type="InterPro" id="IPR018376">
    <property type="entry name" value="Enoyl-CoA_hyd/isom_CS"/>
</dbReference>
<name>A0A6N0JG35_ACHDE</name>
<dbReference type="SUPFAM" id="SSF52096">
    <property type="entry name" value="ClpP/crotonase"/>
    <property type="match status" value="1"/>
</dbReference>
<dbReference type="Pfam" id="PF00378">
    <property type="entry name" value="ECH_1"/>
    <property type="match status" value="1"/>
</dbReference>
<dbReference type="RefSeq" id="WP_174715807.1">
    <property type="nucleotide sequence ID" value="NZ_CP054569.1"/>
</dbReference>
<comment type="similarity">
    <text evidence="1 2">Belongs to the enoyl-CoA hydratase/isomerase family.</text>
</comment>
<reference evidence="3 4" key="1">
    <citation type="submission" date="2020-05" db="EMBL/GenBank/DDBJ databases">
        <title>FDA dAtabase for Regulatory Grade micrObial Sequences (FDA-ARGOS): Supporting development and validation of Infectious Disease Dx tests.</title>
        <authorList>
            <person name="Sproer C."/>
            <person name="Gronow S."/>
            <person name="Severitt S."/>
            <person name="Schroder I."/>
            <person name="Tallon L."/>
            <person name="Sadzewicz L."/>
            <person name="Zhao X."/>
            <person name="Vavikolanu K."/>
            <person name="Mehta A."/>
            <person name="Aluvathingal J."/>
            <person name="Nadendla S."/>
            <person name="Myers T."/>
            <person name="Yan Y."/>
            <person name="Sichtig H."/>
        </authorList>
    </citation>
    <scope>NUCLEOTIDE SEQUENCE [LARGE SCALE GENOMIC DNA]</scope>
    <source>
        <strain evidence="3 4">FDAARGOS_787</strain>
    </source>
</reference>
<dbReference type="Gene3D" id="3.90.226.10">
    <property type="entry name" value="2-enoyl-CoA Hydratase, Chain A, domain 1"/>
    <property type="match status" value="1"/>
</dbReference>
<accession>A0A6N0JG35</accession>
<dbReference type="InterPro" id="IPR029045">
    <property type="entry name" value="ClpP/crotonase-like_dom_sf"/>
</dbReference>
<dbReference type="AlphaFoldDB" id="A0A6N0JG35"/>
<keyword evidence="3" id="KW-0413">Isomerase</keyword>
<gene>
    <name evidence="3" type="ORF">FOC81_04525</name>
</gene>
<dbReference type="InterPro" id="IPR001753">
    <property type="entry name" value="Enoyl-CoA_hydra/iso"/>
</dbReference>
<dbReference type="InterPro" id="IPR014748">
    <property type="entry name" value="Enoyl-CoA_hydra_C"/>
</dbReference>
<sequence>MNDFVLRERHGATLLITLNRAERRNAFDLDVRQSLAEAVLEARDDDAVKAVVITGTQGVFCAGGDLKSLSEAKRPIYKDRDRIRRLHTWFHELVNLEKPVIAAVDGPAFGAGFNLALACDFILGTPAARFCAVFGRIGLVPDLGGFFLLPRIVGLQRAKELVFSAREVDAAEALSLGLLYRIVPQETLLEQALELAARFHAASTEALGMSKNILNRSFNLDQNTLAELESHAQALALHTAYHDDAVARFLDKQPLAFTWPAKPGKDGAA</sequence>
<dbReference type="Proteomes" id="UP000509782">
    <property type="component" value="Chromosome"/>
</dbReference>
<protein>
    <submittedName>
        <fullName evidence="3">Enoyl-CoA hydratase/isomerase family protein</fullName>
    </submittedName>
</protein>
<dbReference type="PROSITE" id="PS00166">
    <property type="entry name" value="ENOYL_COA_HYDRATASE"/>
    <property type="match status" value="1"/>
</dbReference>
<dbReference type="GO" id="GO:0016853">
    <property type="term" value="F:isomerase activity"/>
    <property type="evidence" value="ECO:0007669"/>
    <property type="project" value="UniProtKB-KW"/>
</dbReference>
<dbReference type="Gene3D" id="1.10.12.10">
    <property type="entry name" value="Lyase 2-enoyl-coa Hydratase, Chain A, domain 2"/>
    <property type="match status" value="1"/>
</dbReference>
<dbReference type="CDD" id="cd06558">
    <property type="entry name" value="crotonase-like"/>
    <property type="match status" value="1"/>
</dbReference>
<dbReference type="EMBL" id="CP054569">
    <property type="protein sequence ID" value="QKQ45997.1"/>
    <property type="molecule type" value="Genomic_DNA"/>
</dbReference>